<reference evidence="2 3" key="1">
    <citation type="journal article" date="2002" name="Int. J. Syst. Evol. Microbiol.">
        <title>Sphingopyxis witflariensis sp. nov., isolated from activated sludge.</title>
        <authorList>
            <person name="Kampfer P."/>
            <person name="Witzenberger R."/>
            <person name="Denner E.B."/>
            <person name="Busse H.J."/>
            <person name="Neef A."/>
        </authorList>
    </citation>
    <scope>NUCLEOTIDE SEQUENCE [LARGE SCALE GENOMIC DNA]</scope>
    <source>
        <strain evidence="2 3">DSM 14551</strain>
    </source>
</reference>
<accession>A0A246JNG4</accession>
<name>A0A246JNG4_9SPHN</name>
<dbReference type="AlphaFoldDB" id="A0A246JNG4"/>
<feature type="compositionally biased region" description="Basic and acidic residues" evidence="1">
    <location>
        <begin position="8"/>
        <end position="24"/>
    </location>
</feature>
<evidence type="ECO:0000313" key="3">
    <source>
        <dbReference type="Proteomes" id="UP000197097"/>
    </source>
</evidence>
<feature type="region of interest" description="Disordered" evidence="1">
    <location>
        <begin position="1"/>
        <end position="39"/>
    </location>
</feature>
<comment type="caution">
    <text evidence="2">The sequence shown here is derived from an EMBL/GenBank/DDBJ whole genome shotgun (WGS) entry which is preliminary data.</text>
</comment>
<protein>
    <submittedName>
        <fullName evidence="2">Uncharacterized protein</fullName>
    </submittedName>
</protein>
<dbReference type="Proteomes" id="UP000197097">
    <property type="component" value="Unassembled WGS sequence"/>
</dbReference>
<evidence type="ECO:0000313" key="2">
    <source>
        <dbReference type="EMBL" id="OWQ94166.1"/>
    </source>
</evidence>
<sequence>MLTPPSHQTERNDMSDRKSPKDKGSGQAPQPKTGAVTPVPLCRYEELALRENHLRHAASRLNEK</sequence>
<organism evidence="2 3">
    <name type="scientific">Sphingopyxis witflariensis</name>
    <dbReference type="NCBI Taxonomy" id="173675"/>
    <lineage>
        <taxon>Bacteria</taxon>
        <taxon>Pseudomonadati</taxon>
        <taxon>Pseudomonadota</taxon>
        <taxon>Alphaproteobacteria</taxon>
        <taxon>Sphingomonadales</taxon>
        <taxon>Sphingomonadaceae</taxon>
        <taxon>Sphingopyxis</taxon>
    </lineage>
</organism>
<evidence type="ECO:0000256" key="1">
    <source>
        <dbReference type="SAM" id="MobiDB-lite"/>
    </source>
</evidence>
<proteinExistence type="predicted"/>
<gene>
    <name evidence="2" type="ORF">CDQ91_16120</name>
</gene>
<keyword evidence="3" id="KW-1185">Reference proteome</keyword>
<dbReference type="EMBL" id="NISJ01000010">
    <property type="protein sequence ID" value="OWQ94166.1"/>
    <property type="molecule type" value="Genomic_DNA"/>
</dbReference>